<evidence type="ECO:0000256" key="12">
    <source>
        <dbReference type="PROSITE-ProRule" id="PRU00110"/>
    </source>
</evidence>
<feature type="compositionally biased region" description="Low complexity" evidence="13">
    <location>
        <begin position="248"/>
        <end position="267"/>
    </location>
</feature>
<keyword evidence="4" id="KW-0145">Chemotaxis</keyword>
<dbReference type="GO" id="GO:0000155">
    <property type="term" value="F:phosphorelay sensor kinase activity"/>
    <property type="evidence" value="ECO:0007669"/>
    <property type="project" value="InterPro"/>
</dbReference>
<comment type="catalytic activity">
    <reaction evidence="1">
        <text>ATP + protein L-histidine = ADP + protein N-phospho-L-histidine.</text>
        <dbReference type="EC" id="2.7.13.3"/>
    </reaction>
</comment>
<evidence type="ECO:0000256" key="10">
    <source>
        <dbReference type="ARBA" id="ARBA00023012"/>
    </source>
</evidence>
<evidence type="ECO:0000256" key="7">
    <source>
        <dbReference type="ARBA" id="ARBA00022741"/>
    </source>
</evidence>
<evidence type="ECO:0000256" key="13">
    <source>
        <dbReference type="SAM" id="MobiDB-lite"/>
    </source>
</evidence>
<dbReference type="CDD" id="cd00088">
    <property type="entry name" value="HPT"/>
    <property type="match status" value="1"/>
</dbReference>
<keyword evidence="7" id="KW-0547">Nucleotide-binding</keyword>
<evidence type="ECO:0000259" key="14">
    <source>
        <dbReference type="PROSITE" id="PS50109"/>
    </source>
</evidence>
<dbReference type="SMART" id="SM00260">
    <property type="entry name" value="CheW"/>
    <property type="match status" value="1"/>
</dbReference>
<dbReference type="STRING" id="453582.SAMN05421580_11621"/>
<dbReference type="Pfam" id="PF01584">
    <property type="entry name" value="CheW"/>
    <property type="match status" value="1"/>
</dbReference>
<dbReference type="Pfam" id="PF02518">
    <property type="entry name" value="HATPase_c"/>
    <property type="match status" value="1"/>
</dbReference>
<dbReference type="PANTHER" id="PTHR43395">
    <property type="entry name" value="SENSOR HISTIDINE KINASE CHEA"/>
    <property type="match status" value="1"/>
</dbReference>
<dbReference type="PROSITE" id="PS50851">
    <property type="entry name" value="CHEW"/>
    <property type="match status" value="1"/>
</dbReference>
<dbReference type="InterPro" id="IPR005467">
    <property type="entry name" value="His_kinase_dom"/>
</dbReference>
<comment type="function">
    <text evidence="11">Involved in the transmission of sensory signals from the chemoreceptors to the flagellar motors. CheA is autophosphorylated; it can transfer its phosphate group to either CheB or CheY.</text>
</comment>
<dbReference type="Gene3D" id="3.30.565.10">
    <property type="entry name" value="Histidine kinase-like ATPase, C-terminal domain"/>
    <property type="match status" value="1"/>
</dbReference>
<feature type="domain" description="CheW-like" evidence="15">
    <location>
        <begin position="516"/>
        <end position="648"/>
    </location>
</feature>
<reference evidence="18" key="1">
    <citation type="submission" date="2017-01" db="EMBL/GenBank/DDBJ databases">
        <authorList>
            <person name="Varghese N."/>
            <person name="Submissions S."/>
        </authorList>
    </citation>
    <scope>NUCLEOTIDE SEQUENCE [LARGE SCALE GENOMIC DNA]</scope>
    <source>
        <strain evidence="18">DSM 19945</strain>
    </source>
</reference>
<dbReference type="InterPro" id="IPR036641">
    <property type="entry name" value="HPT_dom_sf"/>
</dbReference>
<evidence type="ECO:0000256" key="4">
    <source>
        <dbReference type="ARBA" id="ARBA00022500"/>
    </source>
</evidence>
<evidence type="ECO:0000259" key="16">
    <source>
        <dbReference type="PROSITE" id="PS50894"/>
    </source>
</evidence>
<evidence type="ECO:0000256" key="2">
    <source>
        <dbReference type="ARBA" id="ARBA00012438"/>
    </source>
</evidence>
<organism evidence="17 18">
    <name type="scientific">Rhodobacter aestuarii</name>
    <dbReference type="NCBI Taxonomy" id="453582"/>
    <lineage>
        <taxon>Bacteria</taxon>
        <taxon>Pseudomonadati</taxon>
        <taxon>Pseudomonadota</taxon>
        <taxon>Alphaproteobacteria</taxon>
        <taxon>Rhodobacterales</taxon>
        <taxon>Rhodobacter group</taxon>
        <taxon>Rhodobacter</taxon>
    </lineage>
</organism>
<dbReference type="SMART" id="SM00387">
    <property type="entry name" value="HATPase_c"/>
    <property type="match status" value="1"/>
</dbReference>
<dbReference type="InterPro" id="IPR008207">
    <property type="entry name" value="Sig_transdc_His_kin_Hpt_dom"/>
</dbReference>
<dbReference type="SUPFAM" id="SSF47226">
    <property type="entry name" value="Histidine-containing phosphotransfer domain, HPT domain"/>
    <property type="match status" value="1"/>
</dbReference>
<keyword evidence="18" id="KW-1185">Reference proteome</keyword>
<gene>
    <name evidence="17" type="ORF">SAMN05421580_11621</name>
</gene>
<name>A0A1N7QD40_9RHOB</name>
<dbReference type="RefSeq" id="WP_076486367.1">
    <property type="nucleotide sequence ID" value="NZ_FTOG01000016.1"/>
</dbReference>
<dbReference type="InterPro" id="IPR036061">
    <property type="entry name" value="CheW-like_dom_sf"/>
</dbReference>
<feature type="domain" description="Histidine kinase" evidence="14">
    <location>
        <begin position="310"/>
        <end position="514"/>
    </location>
</feature>
<keyword evidence="9" id="KW-0067">ATP-binding</keyword>
<dbReference type="CDD" id="cd16916">
    <property type="entry name" value="HATPase_CheA-like"/>
    <property type="match status" value="1"/>
</dbReference>
<dbReference type="SUPFAM" id="SSF55874">
    <property type="entry name" value="ATPase domain of HSP90 chaperone/DNA topoisomerase II/histidine kinase"/>
    <property type="match status" value="1"/>
</dbReference>
<dbReference type="Gene3D" id="1.20.120.160">
    <property type="entry name" value="HPT domain"/>
    <property type="match status" value="1"/>
</dbReference>
<dbReference type="EMBL" id="FTOG01000016">
    <property type="protein sequence ID" value="SIT20782.1"/>
    <property type="molecule type" value="Genomic_DNA"/>
</dbReference>
<evidence type="ECO:0000256" key="11">
    <source>
        <dbReference type="ARBA" id="ARBA00035100"/>
    </source>
</evidence>
<evidence type="ECO:0000313" key="18">
    <source>
        <dbReference type="Proteomes" id="UP000186221"/>
    </source>
</evidence>
<dbReference type="SMART" id="SM00073">
    <property type="entry name" value="HPT"/>
    <property type="match status" value="1"/>
</dbReference>
<feature type="modified residue" description="Phosphohistidine" evidence="12">
    <location>
        <position position="45"/>
    </location>
</feature>
<sequence>MIDEAGQIFLQEATELVAALERDLLALETSPDDSELVNAAFRSLHTLKGSGAMFGYTAMSAFLHEFETAFDRVRQGDVALSPAIVAAALAACDRVLPMISDPDSESAAAQAVLETLARAMPGGEGAAPAAQAEAAPENAAPVAEALRFRLPPDVVKLGHDPSMLLDELRELAPAQVQAITDRIAPLETLDPLDFLVGWRVAFETPVLREAIEDVFMFHGDDLELTLEGGHAAPAAPSAPVEAKGTATPEAAPSNPASGAPAKVAPAAGETMRVATERLDELMDRVGELVIVEARLQALAAQSRDPALLAVAEDIERLAAGLRSATMSMRMVPIGSITGRFRRLVRDLSAMLEKPIHFEVSGEETELDKTMIDLIADPLVHLLRNSADHGLESAEARRAAGKPEGGTVRLSAAYAGAEVLITLTDDGRGLDPGKIRARAEANGLISPDAQLSERDLYNLIFEPGFSTAAAVTEVSGRGVGMDVVRRTIEQLRGQIELDSEPGHGTTVTLRLPLTLAIIDGLLIEVGGEHYTIPLAAVEECVELPLAQAQENGSAAFLNIRGALVPFLRLRELFHVDAPLSLHPKVVIVQAGGHRIGLVVDRIVSNTQTVIKQLSQLHAHLRGFSGATILGDGRVALVLDVGQIVALGREAEEHIRRESAA</sequence>
<proteinExistence type="predicted"/>
<accession>A0A1N7QD40</accession>
<feature type="domain" description="HPt" evidence="16">
    <location>
        <begin position="1"/>
        <end position="102"/>
    </location>
</feature>
<dbReference type="Pfam" id="PF02895">
    <property type="entry name" value="H-kinase_dim"/>
    <property type="match status" value="1"/>
</dbReference>
<dbReference type="OrthoDB" id="9803176at2"/>
<dbReference type="InterPro" id="IPR036890">
    <property type="entry name" value="HATPase_C_sf"/>
</dbReference>
<dbReference type="InterPro" id="IPR051315">
    <property type="entry name" value="Bact_Chemotaxis_CheA"/>
</dbReference>
<dbReference type="PRINTS" id="PR00344">
    <property type="entry name" value="BCTRLSENSOR"/>
</dbReference>
<dbReference type="InterPro" id="IPR002545">
    <property type="entry name" value="CheW-lke_dom"/>
</dbReference>
<dbReference type="FunFam" id="3.30.565.10:FF:000016">
    <property type="entry name" value="Chemotaxis protein CheA, putative"/>
    <property type="match status" value="1"/>
</dbReference>
<dbReference type="InterPro" id="IPR003594">
    <property type="entry name" value="HATPase_dom"/>
</dbReference>
<dbReference type="InterPro" id="IPR004105">
    <property type="entry name" value="CheA-like_dim"/>
</dbReference>
<evidence type="ECO:0000256" key="6">
    <source>
        <dbReference type="ARBA" id="ARBA00022679"/>
    </source>
</evidence>
<dbReference type="SUPFAM" id="SSF50341">
    <property type="entry name" value="CheW-like"/>
    <property type="match status" value="1"/>
</dbReference>
<dbReference type="GO" id="GO:0005737">
    <property type="term" value="C:cytoplasm"/>
    <property type="evidence" value="ECO:0007669"/>
    <property type="project" value="InterPro"/>
</dbReference>
<evidence type="ECO:0000256" key="8">
    <source>
        <dbReference type="ARBA" id="ARBA00022777"/>
    </source>
</evidence>
<protein>
    <recommendedName>
        <fullName evidence="3">Chemotaxis protein CheA</fullName>
        <ecNumber evidence="2">2.7.13.3</ecNumber>
    </recommendedName>
</protein>
<evidence type="ECO:0000256" key="1">
    <source>
        <dbReference type="ARBA" id="ARBA00000085"/>
    </source>
</evidence>
<evidence type="ECO:0000259" key="15">
    <source>
        <dbReference type="PROSITE" id="PS50851"/>
    </source>
</evidence>
<dbReference type="EC" id="2.7.13.3" evidence="2"/>
<keyword evidence="8 17" id="KW-0418">Kinase</keyword>
<dbReference type="AlphaFoldDB" id="A0A1N7QD40"/>
<dbReference type="InterPro" id="IPR036097">
    <property type="entry name" value="HisK_dim/P_sf"/>
</dbReference>
<keyword evidence="10" id="KW-0902">Two-component regulatory system</keyword>
<feature type="region of interest" description="Disordered" evidence="13">
    <location>
        <begin position="230"/>
        <end position="267"/>
    </location>
</feature>
<evidence type="ECO:0000256" key="9">
    <source>
        <dbReference type="ARBA" id="ARBA00022840"/>
    </source>
</evidence>
<dbReference type="Pfam" id="PF01627">
    <property type="entry name" value="Hpt"/>
    <property type="match status" value="1"/>
</dbReference>
<evidence type="ECO:0000313" key="17">
    <source>
        <dbReference type="EMBL" id="SIT20782.1"/>
    </source>
</evidence>
<dbReference type="Gene3D" id="2.30.30.40">
    <property type="entry name" value="SH3 Domains"/>
    <property type="match status" value="1"/>
</dbReference>
<dbReference type="CDD" id="cd00731">
    <property type="entry name" value="CheA_reg"/>
    <property type="match status" value="1"/>
</dbReference>
<dbReference type="InterPro" id="IPR004358">
    <property type="entry name" value="Sig_transdc_His_kin-like_C"/>
</dbReference>
<keyword evidence="6" id="KW-0808">Transferase</keyword>
<dbReference type="SUPFAM" id="SSF47384">
    <property type="entry name" value="Homodimeric domain of signal transducing histidine kinase"/>
    <property type="match status" value="1"/>
</dbReference>
<dbReference type="PROSITE" id="PS50894">
    <property type="entry name" value="HPT"/>
    <property type="match status" value="1"/>
</dbReference>
<dbReference type="SMART" id="SM01231">
    <property type="entry name" value="H-kinase_dim"/>
    <property type="match status" value="1"/>
</dbReference>
<evidence type="ECO:0000256" key="3">
    <source>
        <dbReference type="ARBA" id="ARBA00021495"/>
    </source>
</evidence>
<dbReference type="PROSITE" id="PS50109">
    <property type="entry name" value="HIS_KIN"/>
    <property type="match status" value="1"/>
</dbReference>
<evidence type="ECO:0000256" key="5">
    <source>
        <dbReference type="ARBA" id="ARBA00022553"/>
    </source>
</evidence>
<keyword evidence="5 12" id="KW-0597">Phosphoprotein</keyword>
<dbReference type="GO" id="GO:0006935">
    <property type="term" value="P:chemotaxis"/>
    <property type="evidence" value="ECO:0007669"/>
    <property type="project" value="UniProtKB-KW"/>
</dbReference>
<dbReference type="InterPro" id="IPR037006">
    <property type="entry name" value="CheA-like_homodim_sf"/>
</dbReference>
<dbReference type="Proteomes" id="UP000186221">
    <property type="component" value="Unassembled WGS sequence"/>
</dbReference>
<dbReference type="GO" id="GO:0005524">
    <property type="term" value="F:ATP binding"/>
    <property type="evidence" value="ECO:0007669"/>
    <property type="project" value="UniProtKB-KW"/>
</dbReference>
<dbReference type="PANTHER" id="PTHR43395:SF10">
    <property type="entry name" value="CHEMOTAXIS PROTEIN CHEA"/>
    <property type="match status" value="1"/>
</dbReference>
<dbReference type="Gene3D" id="1.10.287.560">
    <property type="entry name" value="Histidine kinase CheA-like, homodimeric domain"/>
    <property type="match status" value="1"/>
</dbReference>